<organism evidence="1 2">
    <name type="scientific">Desulfurococcus amylolyticus (strain DSM 18924 / JCM 16383 / VKM B-2413 / 1221n)</name>
    <name type="common">Desulfurococcus kamchatkensis</name>
    <dbReference type="NCBI Taxonomy" id="490899"/>
    <lineage>
        <taxon>Archaea</taxon>
        <taxon>Thermoproteota</taxon>
        <taxon>Thermoprotei</taxon>
        <taxon>Desulfurococcales</taxon>
        <taxon>Desulfurococcaceae</taxon>
        <taxon>Desulfurococcus</taxon>
    </lineage>
</organism>
<dbReference type="HOGENOM" id="CLU_1998659_0_0_2"/>
<dbReference type="eggNOG" id="arCOG00679">
    <property type="taxonomic scope" value="Archaea"/>
</dbReference>
<dbReference type="EMBL" id="CP001140">
    <property type="protein sequence ID" value="ACL11358.1"/>
    <property type="molecule type" value="Genomic_DNA"/>
</dbReference>
<dbReference type="STRING" id="490899.DKAM_1032"/>
<protein>
    <submittedName>
        <fullName evidence="1">Transposase, IS605 OrfB family</fullName>
    </submittedName>
</protein>
<dbReference type="KEGG" id="dka:DKAM_1032"/>
<proteinExistence type="predicted"/>
<sequence length="124" mass="14671">MITLHLTTCSEGSDEKIIEFLKLFRDATQIVVNRIWSLDTIPSMKTLHKMFYKELRVYGFRAHHAKHVYSYARAIVKSARKRNSKKPILRKLTARIDRYDYKLDLESRTLILKLHNGYDARLSC</sequence>
<dbReference type="AlphaFoldDB" id="B8D5H7"/>
<evidence type="ECO:0000313" key="1">
    <source>
        <dbReference type="EMBL" id="ACL11358.1"/>
    </source>
</evidence>
<reference evidence="1 2" key="1">
    <citation type="journal article" date="2009" name="J. Bacteriol.">
        <title>Complete genome sequence of the anaerobic, protein-degrading hyperthermophilic crenarchaeon Desulfurococcus kamchatkensis.</title>
        <authorList>
            <person name="Ravin N.V."/>
            <person name="Mardanov A.V."/>
            <person name="Beletsky A.V."/>
            <person name="Kublanov I.V."/>
            <person name="Kolganova T.V."/>
            <person name="Lebedinsky A.V."/>
            <person name="Chernyh N.A."/>
            <person name="Bonch-Osmolovskaya E.A."/>
            <person name="Skryabin K.G."/>
        </authorList>
    </citation>
    <scope>NUCLEOTIDE SEQUENCE [LARGE SCALE GENOMIC DNA]</scope>
    <source>
        <strain evidence="2">DSM 18924 / JCM 16383 / VKM B-2413 / 1221n</strain>
    </source>
</reference>
<name>B8D5H7_DESA1</name>
<dbReference type="Proteomes" id="UP000006903">
    <property type="component" value="Chromosome"/>
</dbReference>
<dbReference type="GeneID" id="7171146"/>
<gene>
    <name evidence="1" type="ordered locus">DKAM_1032</name>
</gene>
<evidence type="ECO:0000313" key="2">
    <source>
        <dbReference type="Proteomes" id="UP000006903"/>
    </source>
</evidence>
<dbReference type="RefSeq" id="WP_012608699.1">
    <property type="nucleotide sequence ID" value="NC_011766.1"/>
</dbReference>
<accession>B8D5H7</accession>